<name>A0A2M7RND2_9BACT</name>
<sequence>MDSRPKTLFIDIDGTLLFHYGMGIKQAIMPLKVLPGVIEKLDEWDRKNYKIVLITGRKESTRQITENQLQYLGITYDYLVMGIGGGKRVLINDTKPNSIFPTAEAICIERNKGLENLDI</sequence>
<accession>A0A2M7RND2</accession>
<dbReference type="SUPFAM" id="SSF56784">
    <property type="entry name" value="HAD-like"/>
    <property type="match status" value="1"/>
</dbReference>
<dbReference type="Gene3D" id="3.40.50.1000">
    <property type="entry name" value="HAD superfamily/HAD-like"/>
    <property type="match status" value="1"/>
</dbReference>
<gene>
    <name evidence="1" type="ORF">COY61_00990</name>
</gene>
<protein>
    <recommendedName>
        <fullName evidence="3">FCP1 homology domain-containing protein</fullName>
    </recommendedName>
</protein>
<dbReference type="InterPro" id="IPR036412">
    <property type="entry name" value="HAD-like_sf"/>
</dbReference>
<comment type="caution">
    <text evidence="1">The sequence shown here is derived from an EMBL/GenBank/DDBJ whole genome shotgun (WGS) entry which is preliminary data.</text>
</comment>
<evidence type="ECO:0008006" key="3">
    <source>
        <dbReference type="Google" id="ProtNLM"/>
    </source>
</evidence>
<reference evidence="2" key="1">
    <citation type="submission" date="2017-09" db="EMBL/GenBank/DDBJ databases">
        <title>Depth-based differentiation of microbial function through sediment-hosted aquifers and enrichment of novel symbionts in the deep terrestrial subsurface.</title>
        <authorList>
            <person name="Probst A.J."/>
            <person name="Ladd B."/>
            <person name="Jarett J.K."/>
            <person name="Geller-Mcgrath D.E."/>
            <person name="Sieber C.M.K."/>
            <person name="Emerson J.B."/>
            <person name="Anantharaman K."/>
            <person name="Thomas B.C."/>
            <person name="Malmstrom R."/>
            <person name="Stieglmeier M."/>
            <person name="Klingl A."/>
            <person name="Woyke T."/>
            <person name="Ryan C.M."/>
            <person name="Banfield J.F."/>
        </authorList>
    </citation>
    <scope>NUCLEOTIDE SEQUENCE [LARGE SCALE GENOMIC DNA]</scope>
</reference>
<dbReference type="AlphaFoldDB" id="A0A2M7RND2"/>
<dbReference type="InterPro" id="IPR023214">
    <property type="entry name" value="HAD_sf"/>
</dbReference>
<dbReference type="Proteomes" id="UP000229371">
    <property type="component" value="Unassembled WGS sequence"/>
</dbReference>
<evidence type="ECO:0000313" key="2">
    <source>
        <dbReference type="Proteomes" id="UP000229371"/>
    </source>
</evidence>
<proteinExistence type="predicted"/>
<evidence type="ECO:0000313" key="1">
    <source>
        <dbReference type="EMBL" id="PIZ00988.1"/>
    </source>
</evidence>
<organism evidence="1 2">
    <name type="scientific">bacterium (Candidatus Gribaldobacteria) CG_4_10_14_0_8_um_filter_33_9</name>
    <dbReference type="NCBI Taxonomy" id="2014266"/>
    <lineage>
        <taxon>Bacteria</taxon>
        <taxon>Candidatus Gribaldobacteria</taxon>
    </lineage>
</organism>
<dbReference type="EMBL" id="PFMI01000027">
    <property type="protein sequence ID" value="PIZ00988.1"/>
    <property type="molecule type" value="Genomic_DNA"/>
</dbReference>